<dbReference type="AlphaFoldDB" id="A0A1I6GC36"/>
<keyword evidence="2" id="KW-1185">Reference proteome</keyword>
<dbReference type="EMBL" id="FOYO01000001">
    <property type="protein sequence ID" value="SFR39774.1"/>
    <property type="molecule type" value="Genomic_DNA"/>
</dbReference>
<protein>
    <submittedName>
        <fullName evidence="1">Uncharacterized protein</fullName>
    </submittedName>
</protein>
<dbReference type="RefSeq" id="WP_175500632.1">
    <property type="nucleotide sequence ID" value="NZ_FOYO01000001.1"/>
</dbReference>
<dbReference type="Proteomes" id="UP000199658">
    <property type="component" value="Unassembled WGS sequence"/>
</dbReference>
<reference evidence="2" key="1">
    <citation type="submission" date="2016-10" db="EMBL/GenBank/DDBJ databases">
        <authorList>
            <person name="Varghese N."/>
            <person name="Submissions S."/>
        </authorList>
    </citation>
    <scope>NUCLEOTIDE SEQUENCE [LARGE SCALE GENOMIC DNA]</scope>
    <source>
        <strain evidence="2">DSM 26921</strain>
    </source>
</reference>
<dbReference type="STRING" id="670154.SAMN04488002_1226"/>
<organism evidence="1 2">
    <name type="scientific">Litoreibacter janthinus</name>
    <dbReference type="NCBI Taxonomy" id="670154"/>
    <lineage>
        <taxon>Bacteria</taxon>
        <taxon>Pseudomonadati</taxon>
        <taxon>Pseudomonadota</taxon>
        <taxon>Alphaproteobacteria</taxon>
        <taxon>Rhodobacterales</taxon>
        <taxon>Roseobacteraceae</taxon>
        <taxon>Litoreibacter</taxon>
    </lineage>
</organism>
<sequence length="47" mass="5344">MKQLLIRLSKPLNRSDFPESVARADSKLSLSRSEIETLFARELGRLA</sequence>
<evidence type="ECO:0000313" key="2">
    <source>
        <dbReference type="Proteomes" id="UP000199658"/>
    </source>
</evidence>
<accession>A0A1I6GC36</accession>
<gene>
    <name evidence="1" type="ORF">SAMN04488002_1226</name>
</gene>
<evidence type="ECO:0000313" key="1">
    <source>
        <dbReference type="EMBL" id="SFR39774.1"/>
    </source>
</evidence>
<proteinExistence type="predicted"/>
<name>A0A1I6GC36_9RHOB</name>